<organism evidence="2 3">
    <name type="scientific">Teratosphaeria destructans</name>
    <dbReference type="NCBI Taxonomy" id="418781"/>
    <lineage>
        <taxon>Eukaryota</taxon>
        <taxon>Fungi</taxon>
        <taxon>Dikarya</taxon>
        <taxon>Ascomycota</taxon>
        <taxon>Pezizomycotina</taxon>
        <taxon>Dothideomycetes</taxon>
        <taxon>Dothideomycetidae</taxon>
        <taxon>Mycosphaerellales</taxon>
        <taxon>Teratosphaeriaceae</taxon>
        <taxon>Teratosphaeria</taxon>
    </lineage>
</organism>
<dbReference type="AlphaFoldDB" id="A0A9W7W3J4"/>
<feature type="region of interest" description="Disordered" evidence="1">
    <location>
        <begin position="186"/>
        <end position="207"/>
    </location>
</feature>
<gene>
    <name evidence="2" type="ORF">Tdes44962_MAKER02130</name>
</gene>
<feature type="compositionally biased region" description="Basic and acidic residues" evidence="1">
    <location>
        <begin position="190"/>
        <end position="200"/>
    </location>
</feature>
<evidence type="ECO:0000313" key="2">
    <source>
        <dbReference type="EMBL" id="KAH9831053.1"/>
    </source>
</evidence>
<feature type="region of interest" description="Disordered" evidence="1">
    <location>
        <begin position="1"/>
        <end position="21"/>
    </location>
</feature>
<sequence length="773" mass="88006">MAPKRQLKELQQPAVAPSKRVRLSDDQLQLMDKAEFIATISALEDELKQVKATCAPAEQSTAMTTQEAQEKADKARKLMIKCIKSQMKVSPHWEPSCKHGGARFSYAGSLPNTAVFNVLTGHAVDAKKAKKMCSFTPAEFEETVAGEDVSAIVRYNTLYPVGKSVNLRWKKENGEFTVNGSYKLSGGRMGGKDDDHDRESSGGFPDRIWRQMEDGHRQFMRDLENVTESPPGGKRPSSNFFVDFKEFIDSNLSSLAESFKSLPSNINELKTKMLEEREAWKQEELAVWQRWTHNADMTPDHAAMQRERMSKKDRTDAISSTLLLLRENRERNKHVPKDKIKALYQDQGPMLHPNVTGAPMLSYGGACYYQQDDGYNAPSTRIFRFGTPHYRWLSIDWLKRSPYSPIALEAHKDLSNYGIKWRAAFEDLLSAAVDKPMESKEQVGYRWPYQNAASTHHGAGIDWMLSLICRGILPLQFPVEFDRVSIPHNSLPLNQAISAGTISNMRSDFWSHGWHYGPTISFDSLLDEITTPSASATAQIMEAIQPETEQDLYKHFLDPDSTKAAMDSYNGETNDTGAKEDAEEWFVKQRREDAKDDLYEAFESGNVRMLQNLLRSEQCKHDIDELVEEICDQEYLGYMPKHWCELWVKATGEKPSIDTGAQDEIQMDKQVSRDIADYEQRLKQEKEALGLLPQADVKAEMESDQKKRVDVLSSLTTTHTTRMPDGTITTKIVLKQRFADGREEVEEKVHTYQEAQQVQPSEEKPKKGGWFWI</sequence>
<dbReference type="Proteomes" id="UP001138500">
    <property type="component" value="Unassembled WGS sequence"/>
</dbReference>
<keyword evidence="3" id="KW-1185">Reference proteome</keyword>
<evidence type="ECO:0000313" key="3">
    <source>
        <dbReference type="Proteomes" id="UP001138500"/>
    </source>
</evidence>
<reference evidence="2 3" key="2">
    <citation type="journal article" date="2021" name="Curr. Genet.">
        <title>Genetic response to nitrogen starvation in the aggressive Eucalyptus foliar pathogen Teratosphaeria destructans.</title>
        <authorList>
            <person name="Havenga M."/>
            <person name="Wingfield B.D."/>
            <person name="Wingfield M.J."/>
            <person name="Dreyer L.L."/>
            <person name="Roets F."/>
            <person name="Aylward J."/>
        </authorList>
    </citation>
    <scope>NUCLEOTIDE SEQUENCE [LARGE SCALE GENOMIC DNA]</scope>
    <source>
        <strain evidence="2">CMW44962</strain>
    </source>
</reference>
<protein>
    <submittedName>
        <fullName evidence="2">Uncharacterized protein</fullName>
    </submittedName>
</protein>
<reference evidence="2 3" key="1">
    <citation type="journal article" date="2018" name="IMA Fungus">
        <title>IMA Genome-F 10: Nine draft genome sequences of Claviceps purpurea s.lat., including C. arundinis, C. humidiphila, and C. cf. spartinae, pseudomolecules for the pitch canker pathogen Fusarium circinatum, draft genome of Davidsoniella eucalypti, Grosmannia galeiformis, Quambalaria eucalypti, and Teratosphaeria destructans.</title>
        <authorList>
            <person name="Wingfield B.D."/>
            <person name="Liu M."/>
            <person name="Nguyen H.D."/>
            <person name="Lane F.A."/>
            <person name="Morgan S.W."/>
            <person name="De Vos L."/>
            <person name="Wilken P.M."/>
            <person name="Duong T.A."/>
            <person name="Aylward J."/>
            <person name="Coetzee M.P."/>
            <person name="Dadej K."/>
            <person name="De Beer Z.W."/>
            <person name="Findlay W."/>
            <person name="Havenga M."/>
            <person name="Kolarik M."/>
            <person name="Menzies J.G."/>
            <person name="Naidoo K."/>
            <person name="Pochopski O."/>
            <person name="Shoukouhi P."/>
            <person name="Santana Q.C."/>
            <person name="Seifert K.A."/>
            <person name="Soal N."/>
            <person name="Steenkamp E.T."/>
            <person name="Tatham C.T."/>
            <person name="van der Nest M.A."/>
            <person name="Wingfield M.J."/>
        </authorList>
    </citation>
    <scope>NUCLEOTIDE SEQUENCE [LARGE SCALE GENOMIC DNA]</scope>
    <source>
        <strain evidence="2">CMW44962</strain>
    </source>
</reference>
<evidence type="ECO:0000256" key="1">
    <source>
        <dbReference type="SAM" id="MobiDB-lite"/>
    </source>
</evidence>
<comment type="caution">
    <text evidence="2">The sequence shown here is derived from an EMBL/GenBank/DDBJ whole genome shotgun (WGS) entry which is preliminary data.</text>
</comment>
<proteinExistence type="predicted"/>
<name>A0A9W7W3J4_9PEZI</name>
<feature type="region of interest" description="Disordered" evidence="1">
    <location>
        <begin position="752"/>
        <end position="773"/>
    </location>
</feature>
<accession>A0A9W7W3J4</accession>
<dbReference type="EMBL" id="RIBY02001224">
    <property type="protein sequence ID" value="KAH9831053.1"/>
    <property type="molecule type" value="Genomic_DNA"/>
</dbReference>
<dbReference type="OrthoDB" id="4586300at2759"/>